<feature type="transmembrane region" description="Helical" evidence="7">
    <location>
        <begin position="414"/>
        <end position="437"/>
    </location>
</feature>
<evidence type="ECO:0000256" key="7">
    <source>
        <dbReference type="SAM" id="Phobius"/>
    </source>
</evidence>
<dbReference type="PANTHER" id="PTHR42770:SF16">
    <property type="entry name" value="AMINO ACID PERMEASE"/>
    <property type="match status" value="1"/>
</dbReference>
<gene>
    <name evidence="8" type="ORF">GCM10020369_05010</name>
</gene>
<keyword evidence="2" id="KW-1003">Cell membrane</keyword>
<evidence type="ECO:0000256" key="4">
    <source>
        <dbReference type="ARBA" id="ARBA00022989"/>
    </source>
</evidence>
<dbReference type="InterPro" id="IPR002293">
    <property type="entry name" value="AA/rel_permease1"/>
</dbReference>
<feature type="transmembrane region" description="Helical" evidence="7">
    <location>
        <begin position="243"/>
        <end position="266"/>
    </location>
</feature>
<keyword evidence="5 7" id="KW-0472">Membrane</keyword>
<protein>
    <recommendedName>
        <fullName evidence="10">Amino acid permease</fullName>
    </recommendedName>
</protein>
<dbReference type="EMBL" id="BAAAYN010000003">
    <property type="protein sequence ID" value="GAA3382581.1"/>
    <property type="molecule type" value="Genomic_DNA"/>
</dbReference>
<feature type="transmembrane region" description="Helical" evidence="7">
    <location>
        <begin position="100"/>
        <end position="127"/>
    </location>
</feature>
<evidence type="ECO:0000256" key="3">
    <source>
        <dbReference type="ARBA" id="ARBA00022692"/>
    </source>
</evidence>
<feature type="compositionally biased region" description="Pro residues" evidence="6">
    <location>
        <begin position="510"/>
        <end position="523"/>
    </location>
</feature>
<evidence type="ECO:0000256" key="1">
    <source>
        <dbReference type="ARBA" id="ARBA00004651"/>
    </source>
</evidence>
<feature type="transmembrane region" description="Helical" evidence="7">
    <location>
        <begin position="204"/>
        <end position="222"/>
    </location>
</feature>
<dbReference type="Pfam" id="PF13520">
    <property type="entry name" value="AA_permease_2"/>
    <property type="match status" value="1"/>
</dbReference>
<dbReference type="Proteomes" id="UP001501676">
    <property type="component" value="Unassembled WGS sequence"/>
</dbReference>
<feature type="transmembrane region" description="Helical" evidence="7">
    <location>
        <begin position="449"/>
        <end position="472"/>
    </location>
</feature>
<reference evidence="9" key="1">
    <citation type="journal article" date="2019" name="Int. J. Syst. Evol. Microbiol.">
        <title>The Global Catalogue of Microorganisms (GCM) 10K type strain sequencing project: providing services to taxonomists for standard genome sequencing and annotation.</title>
        <authorList>
            <consortium name="The Broad Institute Genomics Platform"/>
            <consortium name="The Broad Institute Genome Sequencing Center for Infectious Disease"/>
            <person name="Wu L."/>
            <person name="Ma J."/>
        </authorList>
    </citation>
    <scope>NUCLEOTIDE SEQUENCE [LARGE SCALE GENOMIC DNA]</scope>
    <source>
        <strain evidence="9">JCM 9458</strain>
    </source>
</reference>
<feature type="compositionally biased region" description="Low complexity" evidence="6">
    <location>
        <begin position="524"/>
        <end position="533"/>
    </location>
</feature>
<feature type="transmembrane region" description="Helical" evidence="7">
    <location>
        <begin position="380"/>
        <end position="402"/>
    </location>
</feature>
<comment type="subcellular location">
    <subcellularLocation>
        <location evidence="1">Cell membrane</location>
        <topology evidence="1">Multi-pass membrane protein</topology>
    </subcellularLocation>
</comment>
<dbReference type="PANTHER" id="PTHR42770">
    <property type="entry name" value="AMINO ACID TRANSPORTER-RELATED"/>
    <property type="match status" value="1"/>
</dbReference>
<comment type="caution">
    <text evidence="8">The sequence shown here is derived from an EMBL/GenBank/DDBJ whole genome shotgun (WGS) entry which is preliminary data.</text>
</comment>
<proteinExistence type="predicted"/>
<keyword evidence="9" id="KW-1185">Reference proteome</keyword>
<evidence type="ECO:0008006" key="10">
    <source>
        <dbReference type="Google" id="ProtNLM"/>
    </source>
</evidence>
<dbReference type="RefSeq" id="WP_345726289.1">
    <property type="nucleotide sequence ID" value="NZ_BAAAYN010000003.1"/>
</dbReference>
<name>A0ABP6SR68_9ACTN</name>
<feature type="transmembrane region" description="Helical" evidence="7">
    <location>
        <begin position="57"/>
        <end position="79"/>
    </location>
</feature>
<feature type="transmembrane region" description="Helical" evidence="7">
    <location>
        <begin position="163"/>
        <end position="184"/>
    </location>
</feature>
<organism evidence="8 9">
    <name type="scientific">Cryptosporangium minutisporangium</name>
    <dbReference type="NCBI Taxonomy" id="113569"/>
    <lineage>
        <taxon>Bacteria</taxon>
        <taxon>Bacillati</taxon>
        <taxon>Actinomycetota</taxon>
        <taxon>Actinomycetes</taxon>
        <taxon>Cryptosporangiales</taxon>
        <taxon>Cryptosporangiaceae</taxon>
        <taxon>Cryptosporangium</taxon>
    </lineage>
</organism>
<evidence type="ECO:0000256" key="6">
    <source>
        <dbReference type="SAM" id="MobiDB-lite"/>
    </source>
</evidence>
<evidence type="ECO:0000256" key="5">
    <source>
        <dbReference type="ARBA" id="ARBA00023136"/>
    </source>
</evidence>
<feature type="region of interest" description="Disordered" evidence="6">
    <location>
        <begin position="487"/>
        <end position="651"/>
    </location>
</feature>
<dbReference type="InterPro" id="IPR050367">
    <property type="entry name" value="APC_superfamily"/>
</dbReference>
<feature type="transmembrane region" description="Helical" evidence="7">
    <location>
        <begin position="302"/>
        <end position="323"/>
    </location>
</feature>
<feature type="transmembrane region" description="Helical" evidence="7">
    <location>
        <begin position="25"/>
        <end position="45"/>
    </location>
</feature>
<evidence type="ECO:0000313" key="8">
    <source>
        <dbReference type="EMBL" id="GAA3382581.1"/>
    </source>
</evidence>
<dbReference type="Gene3D" id="1.20.1740.10">
    <property type="entry name" value="Amino acid/polyamine transporter I"/>
    <property type="match status" value="1"/>
</dbReference>
<feature type="transmembrane region" description="Helical" evidence="7">
    <location>
        <begin position="350"/>
        <end position="368"/>
    </location>
</feature>
<evidence type="ECO:0000313" key="9">
    <source>
        <dbReference type="Proteomes" id="UP001501676"/>
    </source>
</evidence>
<accession>A0ABP6SR68</accession>
<keyword evidence="4 7" id="KW-1133">Transmembrane helix</keyword>
<evidence type="ECO:0000256" key="2">
    <source>
        <dbReference type="ARBA" id="ARBA00022475"/>
    </source>
</evidence>
<keyword evidence="3 7" id="KW-0812">Transmembrane</keyword>
<feature type="compositionally biased region" description="Basic and acidic residues" evidence="6">
    <location>
        <begin position="570"/>
        <end position="580"/>
    </location>
</feature>
<sequence length="651" mass="67773">MAPTSAAPPSPTRSRPFVGGQLRTGHLLIFLLVTHTPLTVLWGAVPEAYRSGQVEATPLVFAFAGVILLGFVFGYSGLAKRLRHPGGVYVQVAHGLGRPIGIGAGAVILVAYIGLMAALYSFFAGVLNGLAQSLFDVEVPIGIGIALCALAGALLSRLRARQLVPIFSVILAIQLVTVIVTMVAAFSSPAGGTVSYQSLEPGGLLTGSFGVTLVLALMASAGTETAANYTAELANPVRSLPRATYLSYAVTTAVGVAGALAVSALVGPTNATAIAQQAGPALFPVLVAQVVGVEHAVMVTNILMAVLLTGIFGATVGLQGALVRQLAGLARDGVLPPALIRPNARGRRPILLNIAHPLISGLVALVFADETGALKTWVTIGATLGLFGMLMLASLSATVWFLRGEADEAGFFGWEGQVVAAAFSAVTLFLVVVYGLTHVPELDTSDTSGATWLVLAMILVPFVLAVIAALIIRETRPEVYARIGRSDPSEFEAEGAPPAPDPRLSARRVPAPPVPAPAPPLPAGPYEAEAPARWPAAVGPYPGDPERGGPHRGVPSERWAVGPPSLPDAAAERPWREIPRQRTPLDASWSDGRRSGVPSAQPSGSSRAEEQGWWEQPPEPGQDGAPGATPQQQHWQPDHYRPPEPYRPPPG</sequence>
<feature type="transmembrane region" description="Helical" evidence="7">
    <location>
        <begin position="139"/>
        <end position="156"/>
    </location>
</feature>